<dbReference type="EMBL" id="BPQI01000108">
    <property type="protein sequence ID" value="GJD57568.1"/>
    <property type="molecule type" value="Genomic_DNA"/>
</dbReference>
<dbReference type="AlphaFoldDB" id="A0A564G5Z1"/>
<accession>A0A564G5Z1</accession>
<dbReference type="EMBL" id="CABFVH010000057">
    <property type="protein sequence ID" value="VUF15482.1"/>
    <property type="molecule type" value="Genomic_DNA"/>
</dbReference>
<reference evidence="1" key="2">
    <citation type="journal article" date="2021" name="Front. Microbiol.">
        <title>Comprehensive Comparative Genomics and Phenotyping of Methylobacterium Species.</title>
        <authorList>
            <person name="Alessa O."/>
            <person name="Ogura Y."/>
            <person name="Fujitani Y."/>
            <person name="Takami H."/>
            <person name="Hayashi T."/>
            <person name="Sahin N."/>
            <person name="Tani A."/>
        </authorList>
    </citation>
    <scope>NUCLEOTIDE SEQUENCE</scope>
    <source>
        <strain evidence="1">DSM 22415</strain>
    </source>
</reference>
<name>A0A564G5Z1_9HYPH</name>
<dbReference type="Proteomes" id="UP000401717">
    <property type="component" value="Unassembled WGS sequence"/>
</dbReference>
<reference evidence="1" key="3">
    <citation type="submission" date="2021-08" db="EMBL/GenBank/DDBJ databases">
        <authorList>
            <person name="Tani A."/>
            <person name="Ola A."/>
            <person name="Ogura Y."/>
            <person name="Katsura K."/>
            <person name="Hayashi T."/>
        </authorList>
    </citation>
    <scope>NUCLEOTIDE SEQUENCE</scope>
    <source>
        <strain evidence="1">DSM 22415</strain>
    </source>
</reference>
<dbReference type="Proteomes" id="UP001055303">
    <property type="component" value="Unassembled WGS sequence"/>
</dbReference>
<organism evidence="2 3">
    <name type="scientific">Methylobacterium dankookense</name>
    <dbReference type="NCBI Taxonomy" id="560405"/>
    <lineage>
        <taxon>Bacteria</taxon>
        <taxon>Pseudomonadati</taxon>
        <taxon>Pseudomonadota</taxon>
        <taxon>Alphaproteobacteria</taxon>
        <taxon>Hyphomicrobiales</taxon>
        <taxon>Methylobacteriaceae</taxon>
        <taxon>Methylobacterium</taxon>
    </lineage>
</organism>
<evidence type="ECO:0000313" key="3">
    <source>
        <dbReference type="Proteomes" id="UP000401717"/>
    </source>
</evidence>
<sequence>MTRLLARLARALSAPASRPGAPPAAVTPLIPFPLLDGGVLASADLAPHLAQLPLQARRGLPEA</sequence>
<reference evidence="2 3" key="1">
    <citation type="submission" date="2019-06" db="EMBL/GenBank/DDBJ databases">
        <authorList>
            <person name="Rodrigo-Torres L."/>
            <person name="Arahal R. D."/>
            <person name="Lucena T."/>
        </authorList>
    </citation>
    <scope>NUCLEOTIDE SEQUENCE [LARGE SCALE GENOMIC DNA]</scope>
    <source>
        <strain evidence="2 3">SW08-7</strain>
    </source>
</reference>
<evidence type="ECO:0000313" key="1">
    <source>
        <dbReference type="EMBL" id="GJD57568.1"/>
    </source>
</evidence>
<gene>
    <name evidence="1" type="ORF">IFDJLNFL_3471</name>
    <name evidence="2" type="ORF">MTDSW087_05222</name>
</gene>
<keyword evidence="4" id="KW-1185">Reference proteome</keyword>
<protein>
    <submittedName>
        <fullName evidence="2">Uncharacterized protein</fullName>
    </submittedName>
</protein>
<dbReference type="RefSeq" id="WP_144768117.1">
    <property type="nucleotide sequence ID" value="NZ_BPQI01000108.1"/>
</dbReference>
<proteinExistence type="predicted"/>
<evidence type="ECO:0000313" key="4">
    <source>
        <dbReference type="Proteomes" id="UP001055303"/>
    </source>
</evidence>
<evidence type="ECO:0000313" key="2">
    <source>
        <dbReference type="EMBL" id="VUF15482.1"/>
    </source>
</evidence>